<dbReference type="EMBL" id="JAUKTV010000011">
    <property type="protein sequence ID" value="KAK0724021.1"/>
    <property type="molecule type" value="Genomic_DNA"/>
</dbReference>
<evidence type="ECO:0000313" key="2">
    <source>
        <dbReference type="EMBL" id="KAK0724021.1"/>
    </source>
</evidence>
<organism evidence="2 3">
    <name type="scientific">Apiosordaria backusii</name>
    <dbReference type="NCBI Taxonomy" id="314023"/>
    <lineage>
        <taxon>Eukaryota</taxon>
        <taxon>Fungi</taxon>
        <taxon>Dikarya</taxon>
        <taxon>Ascomycota</taxon>
        <taxon>Pezizomycotina</taxon>
        <taxon>Sordariomycetes</taxon>
        <taxon>Sordariomycetidae</taxon>
        <taxon>Sordariales</taxon>
        <taxon>Lasiosphaeriaceae</taxon>
        <taxon>Apiosordaria</taxon>
    </lineage>
</organism>
<feature type="region of interest" description="Disordered" evidence="1">
    <location>
        <begin position="1"/>
        <end position="33"/>
    </location>
</feature>
<evidence type="ECO:0000256" key="1">
    <source>
        <dbReference type="SAM" id="MobiDB-lite"/>
    </source>
</evidence>
<feature type="compositionally biased region" description="Low complexity" evidence="1">
    <location>
        <begin position="161"/>
        <end position="175"/>
    </location>
</feature>
<feature type="compositionally biased region" description="Polar residues" evidence="1">
    <location>
        <begin position="64"/>
        <end position="74"/>
    </location>
</feature>
<feature type="region of interest" description="Disordered" evidence="1">
    <location>
        <begin position="153"/>
        <end position="175"/>
    </location>
</feature>
<feature type="region of interest" description="Disordered" evidence="1">
    <location>
        <begin position="53"/>
        <end position="82"/>
    </location>
</feature>
<reference evidence="2" key="1">
    <citation type="submission" date="2023-06" db="EMBL/GenBank/DDBJ databases">
        <title>Genome-scale phylogeny and comparative genomics of the fungal order Sordariales.</title>
        <authorList>
            <consortium name="Lawrence Berkeley National Laboratory"/>
            <person name="Hensen N."/>
            <person name="Bonometti L."/>
            <person name="Westerberg I."/>
            <person name="Brannstrom I.O."/>
            <person name="Guillou S."/>
            <person name="Cros-Aarteil S."/>
            <person name="Calhoun S."/>
            <person name="Haridas S."/>
            <person name="Kuo A."/>
            <person name="Mondo S."/>
            <person name="Pangilinan J."/>
            <person name="Riley R."/>
            <person name="Labutti K."/>
            <person name="Andreopoulos B."/>
            <person name="Lipzen A."/>
            <person name="Chen C."/>
            <person name="Yanf M."/>
            <person name="Daum C."/>
            <person name="Ng V."/>
            <person name="Clum A."/>
            <person name="Steindorff A."/>
            <person name="Ohm R."/>
            <person name="Martin F."/>
            <person name="Silar P."/>
            <person name="Natvig D."/>
            <person name="Lalanne C."/>
            <person name="Gautier V."/>
            <person name="Ament-Velasquez S.L."/>
            <person name="Kruys A."/>
            <person name="Hutchinson M.I."/>
            <person name="Powell A.J."/>
            <person name="Barry K."/>
            <person name="Miller A.N."/>
            <person name="Grigoriev I.V."/>
            <person name="Debuchy R."/>
            <person name="Gladieux P."/>
            <person name="Thoren M.H."/>
            <person name="Johannesson H."/>
        </authorList>
    </citation>
    <scope>NUCLEOTIDE SEQUENCE</scope>
    <source>
        <strain evidence="2">CBS 540.89</strain>
    </source>
</reference>
<keyword evidence="3" id="KW-1185">Reference proteome</keyword>
<accession>A0AA40AY17</accession>
<dbReference type="Proteomes" id="UP001172159">
    <property type="component" value="Unassembled WGS sequence"/>
</dbReference>
<dbReference type="AlphaFoldDB" id="A0AA40AY17"/>
<name>A0AA40AY17_9PEZI</name>
<proteinExistence type="predicted"/>
<gene>
    <name evidence="2" type="ORF">B0T21DRAFT_351140</name>
</gene>
<comment type="caution">
    <text evidence="2">The sequence shown here is derived from an EMBL/GenBank/DDBJ whole genome shotgun (WGS) entry which is preliminary data.</text>
</comment>
<sequence length="235" mass="24528">MTLSSGLASSRWAAASANADTAAPTRPAPTGLAASCWASSSSAAVAASVSHPCAAGNSMPATRCPSSPRGTRPSNLEAETEPTYRIENPLNERALGFRASRWATPHTATTTFASTSSPPFAPITPGSSISDAFPPQVRVVHHFPPPNCHGLPASRWAPQENSNTPSSTSPLPSAPAVMNNMPDGYQPTPQMENPLWVGHTESFETRNPLMGPGLSYLDGHLLDVSLKNCVSGMKA</sequence>
<protein>
    <submittedName>
        <fullName evidence="2">Uncharacterized protein</fullName>
    </submittedName>
</protein>
<evidence type="ECO:0000313" key="3">
    <source>
        <dbReference type="Proteomes" id="UP001172159"/>
    </source>
</evidence>